<reference evidence="1" key="1">
    <citation type="submission" date="2021-05" db="EMBL/GenBank/DDBJ databases">
        <authorList>
            <person name="Yang Z."/>
            <person name="Zhang W."/>
        </authorList>
    </citation>
    <scope>NUCLEOTIDE SEQUENCE</scope>
    <source>
        <strain evidence="1">320unRvc5</strain>
    </source>
</reference>
<dbReference type="EMBL" id="MZ244316">
    <property type="protein sequence ID" value="QYW06865.1"/>
    <property type="molecule type" value="Genomic_RNA"/>
</dbReference>
<accession>A0A8G0VTP7</accession>
<protein>
    <submittedName>
        <fullName evidence="1">Capsid protein</fullName>
    </submittedName>
</protein>
<organism evidence="1">
    <name type="scientific">Permutotetraviridae sp</name>
    <dbReference type="NCBI Taxonomy" id="2585115"/>
    <lineage>
        <taxon>Viruses</taxon>
        <taxon>Riboviria</taxon>
        <taxon>Orthornavirae</taxon>
        <taxon>Permutotetraviridae</taxon>
    </lineage>
</organism>
<name>A0A8G0VTP7_9VIRU</name>
<proteinExistence type="predicted"/>
<sequence>METPQSIPGMGFMGYSHTRRYGFNPITAHFNIGNGVHIIRRRPNWDKTISQGKSWTRTCLIRSNKNPRRGFIPNHCRGETNLGASLCCTKQTNVVPDPQLAINFLNITCGRNHNRTGTTVISLSRCDIVFFPRHQLTHGQNQRSTFCRLPNWMISHWCQRQNTRPSPIRFRVRIPINSISDQTSSRNND</sequence>
<evidence type="ECO:0000313" key="1">
    <source>
        <dbReference type="EMBL" id="QYW06865.1"/>
    </source>
</evidence>